<dbReference type="AlphaFoldDB" id="D5VST1"/>
<evidence type="ECO:0000313" key="1">
    <source>
        <dbReference type="EMBL" id="ADG13634.1"/>
    </source>
</evidence>
<dbReference type="GeneID" id="9131989"/>
<dbReference type="InterPro" id="IPR005358">
    <property type="entry name" value="Puta_zinc/iron-chelating_dom"/>
</dbReference>
<gene>
    <name evidence="1" type="ordered locus">Metin_0976</name>
</gene>
<evidence type="ECO:0000313" key="2">
    <source>
        <dbReference type="Proteomes" id="UP000002061"/>
    </source>
</evidence>
<protein>
    <recommendedName>
        <fullName evidence="3">YkgJ family cysteine cluster protein</fullName>
    </recommendedName>
</protein>
<organism evidence="1 2">
    <name type="scientific">Methanocaldococcus infernus (strain DSM 11812 / JCM 15783 / ME)</name>
    <dbReference type="NCBI Taxonomy" id="573063"/>
    <lineage>
        <taxon>Archaea</taxon>
        <taxon>Methanobacteriati</taxon>
        <taxon>Methanobacteriota</taxon>
        <taxon>Methanomada group</taxon>
        <taxon>Methanococci</taxon>
        <taxon>Methanococcales</taxon>
        <taxon>Methanocaldococcaceae</taxon>
        <taxon>Methanocaldococcus</taxon>
    </lineage>
</organism>
<dbReference type="RefSeq" id="WP_013100380.1">
    <property type="nucleotide sequence ID" value="NC_014122.1"/>
</dbReference>
<dbReference type="OrthoDB" id="36424at2157"/>
<dbReference type="HOGENOM" id="CLU_1021630_0_0_2"/>
<dbReference type="Pfam" id="PF03692">
    <property type="entry name" value="CxxCxxCC"/>
    <property type="match status" value="1"/>
</dbReference>
<sequence>MKWEITFEGITYKCKFCTYCCSCKGWRIYLNYFDYLRLKDYKEFIEPSDGEFKYKLKVNNKGCLLLKNNLCRIHLEKGYIYKPLMCRIFPFSMMVKWDGTPLLIIKHYCSGIIKGEVEKNLIKEAISNIKELYFDIFEDLIYRGMEHSSTTYLKENEKITWEEREELGRYILKSNSFLELKERYKEIFREDIKIEVKEDEEILRYLRELHYREHFRKLTLMDEIKKLLEIGKYLSKFKNVFEGEKRVDEWLFLNKNLN</sequence>
<proteinExistence type="predicted"/>
<dbReference type="KEGG" id="mif:Metin_0976"/>
<dbReference type="STRING" id="573063.Metin_0976"/>
<name>D5VST1_METIM</name>
<evidence type="ECO:0008006" key="3">
    <source>
        <dbReference type="Google" id="ProtNLM"/>
    </source>
</evidence>
<keyword evidence="2" id="KW-1185">Reference proteome</keyword>
<accession>D5VST1</accession>
<dbReference type="Proteomes" id="UP000002061">
    <property type="component" value="Chromosome"/>
</dbReference>
<dbReference type="EMBL" id="CP002009">
    <property type="protein sequence ID" value="ADG13634.1"/>
    <property type="molecule type" value="Genomic_DNA"/>
</dbReference>
<dbReference type="eggNOG" id="arCOG05059">
    <property type="taxonomic scope" value="Archaea"/>
</dbReference>
<reference evidence="1" key="1">
    <citation type="submission" date="2010-04" db="EMBL/GenBank/DDBJ databases">
        <title>Complete sequence of Methanocaldococcus infernus ME.</title>
        <authorList>
            <consortium name="US DOE Joint Genome Institute"/>
            <person name="Lucas S."/>
            <person name="Copeland A."/>
            <person name="Lapidus A."/>
            <person name="Cheng J.-F."/>
            <person name="Bruce D."/>
            <person name="Goodwin L."/>
            <person name="Pitluck S."/>
            <person name="Munk A.C."/>
            <person name="Detter J.C."/>
            <person name="Han C."/>
            <person name="Tapia R."/>
            <person name="Land M."/>
            <person name="Hauser L."/>
            <person name="Kyrpides N."/>
            <person name="Mikhailova N."/>
            <person name="Sieprawska-Lupa M."/>
            <person name="Whitman W.B."/>
            <person name="Woyke T."/>
        </authorList>
    </citation>
    <scope>NUCLEOTIDE SEQUENCE [LARGE SCALE GENOMIC DNA]</scope>
    <source>
        <strain evidence="1">ME</strain>
    </source>
</reference>